<evidence type="ECO:0000259" key="3">
    <source>
        <dbReference type="PROSITE" id="PS50158"/>
    </source>
</evidence>
<dbReference type="SUPFAM" id="SSF57756">
    <property type="entry name" value="Retrovirus zinc finger-like domains"/>
    <property type="match status" value="1"/>
</dbReference>
<feature type="compositionally biased region" description="Basic and acidic residues" evidence="2">
    <location>
        <begin position="305"/>
        <end position="314"/>
    </location>
</feature>
<evidence type="ECO:0000256" key="1">
    <source>
        <dbReference type="PROSITE-ProRule" id="PRU00047"/>
    </source>
</evidence>
<dbReference type="GO" id="GO:0003676">
    <property type="term" value="F:nucleic acid binding"/>
    <property type="evidence" value="ECO:0007669"/>
    <property type="project" value="InterPro"/>
</dbReference>
<dbReference type="Proteomes" id="UP001153076">
    <property type="component" value="Unassembled WGS sequence"/>
</dbReference>
<feature type="region of interest" description="Disordered" evidence="2">
    <location>
        <begin position="332"/>
        <end position="370"/>
    </location>
</feature>
<organism evidence="4 5">
    <name type="scientific">Carnegiea gigantea</name>
    <dbReference type="NCBI Taxonomy" id="171969"/>
    <lineage>
        <taxon>Eukaryota</taxon>
        <taxon>Viridiplantae</taxon>
        <taxon>Streptophyta</taxon>
        <taxon>Embryophyta</taxon>
        <taxon>Tracheophyta</taxon>
        <taxon>Spermatophyta</taxon>
        <taxon>Magnoliopsida</taxon>
        <taxon>eudicotyledons</taxon>
        <taxon>Gunneridae</taxon>
        <taxon>Pentapetalae</taxon>
        <taxon>Caryophyllales</taxon>
        <taxon>Cactineae</taxon>
        <taxon>Cactaceae</taxon>
        <taxon>Cactoideae</taxon>
        <taxon>Echinocereeae</taxon>
        <taxon>Carnegiea</taxon>
    </lineage>
</organism>
<proteinExistence type="predicted"/>
<feature type="compositionally biased region" description="Polar residues" evidence="2">
    <location>
        <begin position="288"/>
        <end position="298"/>
    </location>
</feature>
<dbReference type="OrthoDB" id="1938170at2759"/>
<feature type="compositionally biased region" description="Basic and acidic residues" evidence="2">
    <location>
        <begin position="333"/>
        <end position="360"/>
    </location>
</feature>
<dbReference type="PANTHER" id="PTHR31286">
    <property type="entry name" value="GLYCINE-RICH CELL WALL STRUCTURAL PROTEIN 1.8-LIKE"/>
    <property type="match status" value="1"/>
</dbReference>
<dbReference type="AlphaFoldDB" id="A0A9Q1GRZ9"/>
<dbReference type="InterPro" id="IPR025836">
    <property type="entry name" value="Zn_knuckle_CX2CX4HX4C"/>
</dbReference>
<dbReference type="Pfam" id="PF14392">
    <property type="entry name" value="zf-CCHC_4"/>
    <property type="match status" value="1"/>
</dbReference>
<dbReference type="Gene3D" id="4.10.60.10">
    <property type="entry name" value="Zinc finger, CCHC-type"/>
    <property type="match status" value="1"/>
</dbReference>
<feature type="domain" description="CCHC-type" evidence="3">
    <location>
        <begin position="245"/>
        <end position="260"/>
    </location>
</feature>
<dbReference type="EMBL" id="JAKOGI010001701">
    <property type="protein sequence ID" value="KAJ8424362.1"/>
    <property type="molecule type" value="Genomic_DNA"/>
</dbReference>
<keyword evidence="1" id="KW-0479">Metal-binding</keyword>
<protein>
    <recommendedName>
        <fullName evidence="3">CCHC-type domain-containing protein</fullName>
    </recommendedName>
</protein>
<dbReference type="InterPro" id="IPR040256">
    <property type="entry name" value="At4g02000-like"/>
</dbReference>
<keyword evidence="1" id="KW-0862">Zinc</keyword>
<dbReference type="InterPro" id="IPR036875">
    <property type="entry name" value="Znf_CCHC_sf"/>
</dbReference>
<dbReference type="PANTHER" id="PTHR31286:SF167">
    <property type="entry name" value="OS09G0268800 PROTEIN"/>
    <property type="match status" value="1"/>
</dbReference>
<dbReference type="Pfam" id="PF13456">
    <property type="entry name" value="RVT_3"/>
    <property type="match status" value="1"/>
</dbReference>
<name>A0A9Q1GRZ9_9CARY</name>
<evidence type="ECO:0000313" key="5">
    <source>
        <dbReference type="Proteomes" id="UP001153076"/>
    </source>
</evidence>
<reference evidence="4" key="1">
    <citation type="submission" date="2022-04" db="EMBL/GenBank/DDBJ databases">
        <title>Carnegiea gigantea Genome sequencing and assembly v2.</title>
        <authorList>
            <person name="Copetti D."/>
            <person name="Sanderson M.J."/>
            <person name="Burquez A."/>
            <person name="Wojciechowski M.F."/>
        </authorList>
    </citation>
    <scope>NUCLEOTIDE SEQUENCE</scope>
    <source>
        <strain evidence="4">SGP5-SGP5p</strain>
        <tissue evidence="4">Aerial part</tissue>
    </source>
</reference>
<evidence type="ECO:0000313" key="4">
    <source>
        <dbReference type="EMBL" id="KAJ8424362.1"/>
    </source>
</evidence>
<gene>
    <name evidence="4" type="ORF">Cgig2_023367</name>
</gene>
<dbReference type="GO" id="GO:0004523">
    <property type="term" value="F:RNA-DNA hybrid ribonuclease activity"/>
    <property type="evidence" value="ECO:0007669"/>
    <property type="project" value="InterPro"/>
</dbReference>
<comment type="caution">
    <text evidence="4">The sequence shown here is derived from an EMBL/GenBank/DDBJ whole genome shotgun (WGS) entry which is preliminary data.</text>
</comment>
<accession>A0A9Q1GRZ9</accession>
<dbReference type="InterPro" id="IPR001878">
    <property type="entry name" value="Znf_CCHC"/>
</dbReference>
<dbReference type="GO" id="GO:0008270">
    <property type="term" value="F:zinc ion binding"/>
    <property type="evidence" value="ECO:0007669"/>
    <property type="project" value="UniProtKB-KW"/>
</dbReference>
<dbReference type="SMART" id="SM00343">
    <property type="entry name" value="ZnF_C2HC"/>
    <property type="match status" value="1"/>
</dbReference>
<feature type="region of interest" description="Disordered" evidence="2">
    <location>
        <begin position="284"/>
        <end position="314"/>
    </location>
</feature>
<evidence type="ECO:0000256" key="2">
    <source>
        <dbReference type="SAM" id="MobiDB-lite"/>
    </source>
</evidence>
<sequence length="370" mass="42190">MKGFVKLVSGYKSYAKKVKVDTDASVVHETNVGLDWVARDSSGGIVEPGINKIIENITTEVPEVEAIKWALNSTKKKGWDKVIVESGALVPITWLQKGTEGKAYVGLIWKDIRSVARGFHHWKDMDRVLEGQPWFFDKNVVVLDGIKGDLQPSVIEEALHHVPFWVRVYNPPFEGRRESNIKAVADAIGVRIKTDEDVIAGWTKSLRFKVMVDLREPMVDEVHIRQDSGREEALQVKYERLPNICYYCGRLGHIEKDCAEKEDEDEEGAAFNYGEWLRASPWKPPRKSINTHGQNTAKRSLVFRPNRDMKQPRESEIEDVVSGLLQVNFVEKGTGHTEIRSDKQEEQDERKCERKTEEKYNAGSEEEAEA</sequence>
<dbReference type="PROSITE" id="PS50158">
    <property type="entry name" value="ZF_CCHC"/>
    <property type="match status" value="1"/>
</dbReference>
<dbReference type="InterPro" id="IPR002156">
    <property type="entry name" value="RNaseH_domain"/>
</dbReference>
<keyword evidence="5" id="KW-1185">Reference proteome</keyword>
<keyword evidence="1" id="KW-0863">Zinc-finger</keyword>